<evidence type="ECO:0000256" key="2">
    <source>
        <dbReference type="ARBA" id="ARBA00008929"/>
    </source>
</evidence>
<comment type="caution">
    <text evidence="8">The sequence shown here is derived from an EMBL/GenBank/DDBJ whole genome shotgun (WGS) entry which is preliminary data.</text>
</comment>
<feature type="transmembrane region" description="Helical" evidence="7">
    <location>
        <begin position="295"/>
        <end position="317"/>
    </location>
</feature>
<keyword evidence="3" id="KW-1003">Cell membrane</keyword>
<accession>A0A150T6F1</accession>
<dbReference type="PANTHER" id="PTHR43044">
    <property type="match status" value="1"/>
</dbReference>
<evidence type="ECO:0000256" key="1">
    <source>
        <dbReference type="ARBA" id="ARBA00004651"/>
    </source>
</evidence>
<feature type="transmembrane region" description="Helical" evidence="7">
    <location>
        <begin position="363"/>
        <end position="387"/>
    </location>
</feature>
<organism evidence="8 9">
    <name type="scientific">Sorangium cellulosum</name>
    <name type="common">Polyangium cellulosum</name>
    <dbReference type="NCBI Taxonomy" id="56"/>
    <lineage>
        <taxon>Bacteria</taxon>
        <taxon>Pseudomonadati</taxon>
        <taxon>Myxococcota</taxon>
        <taxon>Polyangia</taxon>
        <taxon>Polyangiales</taxon>
        <taxon>Polyangiaceae</taxon>
        <taxon>Sorangium</taxon>
    </lineage>
</organism>
<dbReference type="Pfam" id="PF03916">
    <property type="entry name" value="NrfD"/>
    <property type="match status" value="1"/>
</dbReference>
<evidence type="ECO:0000256" key="4">
    <source>
        <dbReference type="ARBA" id="ARBA00022692"/>
    </source>
</evidence>
<evidence type="ECO:0000313" key="8">
    <source>
        <dbReference type="EMBL" id="KYF79964.1"/>
    </source>
</evidence>
<evidence type="ECO:0000256" key="7">
    <source>
        <dbReference type="SAM" id="Phobius"/>
    </source>
</evidence>
<keyword evidence="4 7" id="KW-0812">Transmembrane</keyword>
<feature type="transmembrane region" description="Helical" evidence="7">
    <location>
        <begin position="157"/>
        <end position="182"/>
    </location>
</feature>
<evidence type="ECO:0000256" key="5">
    <source>
        <dbReference type="ARBA" id="ARBA00022989"/>
    </source>
</evidence>
<feature type="transmembrane region" description="Helical" evidence="7">
    <location>
        <begin position="407"/>
        <end position="428"/>
    </location>
</feature>
<comment type="subcellular location">
    <subcellularLocation>
        <location evidence="1">Cell membrane</location>
        <topology evidence="1">Multi-pass membrane protein</topology>
    </subcellularLocation>
</comment>
<feature type="transmembrane region" description="Helical" evidence="7">
    <location>
        <begin position="254"/>
        <end position="274"/>
    </location>
</feature>
<protein>
    <submittedName>
        <fullName evidence="8">Hydrogenase</fullName>
    </submittedName>
</protein>
<reference evidence="8 9" key="1">
    <citation type="submission" date="2014-02" db="EMBL/GenBank/DDBJ databases">
        <title>The small core and large imbalanced accessory genome model reveals a collaborative survival strategy of Sorangium cellulosum strains in nature.</title>
        <authorList>
            <person name="Han K."/>
            <person name="Peng R."/>
            <person name="Blom J."/>
            <person name="Li Y.-Z."/>
        </authorList>
    </citation>
    <scope>NUCLEOTIDE SEQUENCE [LARGE SCALE GENOMIC DNA]</scope>
    <source>
        <strain evidence="8 9">So0149</strain>
    </source>
</reference>
<evidence type="ECO:0000256" key="3">
    <source>
        <dbReference type="ARBA" id="ARBA00022475"/>
    </source>
</evidence>
<name>A0A150T6F1_SORCE</name>
<keyword evidence="5 7" id="KW-1133">Transmembrane helix</keyword>
<dbReference type="PANTHER" id="PTHR43044:SF2">
    <property type="entry name" value="POLYSULPHIDE REDUCTASE NRFD"/>
    <property type="match status" value="1"/>
</dbReference>
<proteinExistence type="inferred from homology"/>
<gene>
    <name evidence="8" type="ORF">BE18_23470</name>
</gene>
<dbReference type="GO" id="GO:0005886">
    <property type="term" value="C:plasma membrane"/>
    <property type="evidence" value="ECO:0007669"/>
    <property type="project" value="UniProtKB-SubCell"/>
</dbReference>
<dbReference type="Proteomes" id="UP000075515">
    <property type="component" value="Unassembled WGS sequence"/>
</dbReference>
<feature type="transmembrane region" description="Helical" evidence="7">
    <location>
        <begin position="108"/>
        <end position="137"/>
    </location>
</feature>
<feature type="transmembrane region" description="Helical" evidence="7">
    <location>
        <begin position="337"/>
        <end position="354"/>
    </location>
</feature>
<evidence type="ECO:0000256" key="6">
    <source>
        <dbReference type="ARBA" id="ARBA00023136"/>
    </source>
</evidence>
<dbReference type="AlphaFoldDB" id="A0A150T6F1"/>
<evidence type="ECO:0000313" key="9">
    <source>
        <dbReference type="Proteomes" id="UP000075515"/>
    </source>
</evidence>
<keyword evidence="6 7" id="KW-0472">Membrane</keyword>
<comment type="similarity">
    <text evidence="2">Belongs to the NrfD family.</text>
</comment>
<sequence>MAGPLILDAPTDDQLSKQLLEPVWKPRSRLGWMLAFGLALGGTGLLFLAITYTVLTGIGVWGNNIPVAWAFAITNFVWWIGIGHAGTFISAILLLLEQKWRTSINRFAEAMTLFAVVQAGLFPVLHLGRPWFAYWIFPYPATMQVWPQFRSALPWDAAAIATYFTVSLLFWYMGLVPDLAALRDHAPGRVRRVIYGLMSFGWHGAADHFRHYRVLYGLLAGLATPLVVSVHSIVSSDFAIALVPGWHSTLFPPFFVAGAIFSGFAMVLTLLIPVRRIYGLHNVVTARHLDDLAKMTLVTGWIVILSYIIENFLAWYSGSAYEMHQFFQTRLRGPNSAAYWAQHVCNVLVIQLLWSERIRTSPVALWLISILVNVGMWSERFTLIVMSLEQEFLPSKWHGYRPTWVDWSLFIGSGGFFMLLFLSFLRVFPFIPVAEVKELNHEELEKARDKGGADGDRNARRVR</sequence>
<feature type="transmembrane region" description="Helical" evidence="7">
    <location>
        <begin position="67"/>
        <end position="96"/>
    </location>
</feature>
<dbReference type="InterPro" id="IPR005614">
    <property type="entry name" value="NrfD-like"/>
</dbReference>
<dbReference type="EMBL" id="JEMC01003610">
    <property type="protein sequence ID" value="KYF79964.1"/>
    <property type="molecule type" value="Genomic_DNA"/>
</dbReference>
<feature type="transmembrane region" description="Helical" evidence="7">
    <location>
        <begin position="30"/>
        <end position="55"/>
    </location>
</feature>
<feature type="transmembrane region" description="Helical" evidence="7">
    <location>
        <begin position="214"/>
        <end position="234"/>
    </location>
</feature>